<reference evidence="1 2" key="2">
    <citation type="submission" date="2017-09" db="EMBL/GenBank/DDBJ databases">
        <title>Extensive intraspecific genome diversity in a model arbuscular mycorrhizal fungus.</title>
        <authorList>
            <person name="Chen E.C."/>
            <person name="Morin E."/>
            <person name="Beaudet D."/>
            <person name="Noel J."/>
            <person name="Ndikumana S."/>
            <person name="Charron P."/>
            <person name="St-Onge C."/>
            <person name="Giorgi J."/>
            <person name="Grigoriev I.V."/>
            <person name="Roux C."/>
            <person name="Martin F.M."/>
            <person name="Corradi N."/>
        </authorList>
    </citation>
    <scope>NUCLEOTIDE SEQUENCE [LARGE SCALE GENOMIC DNA]</scope>
    <source>
        <strain evidence="1 2">A5</strain>
    </source>
</reference>
<name>A0A2N0P4J2_9GLOM</name>
<dbReference type="EMBL" id="LLXJ01001525">
    <property type="protein sequence ID" value="PKC01746.1"/>
    <property type="molecule type" value="Genomic_DNA"/>
</dbReference>
<protein>
    <submittedName>
        <fullName evidence="1">Uncharacterized protein</fullName>
    </submittedName>
</protein>
<evidence type="ECO:0000313" key="1">
    <source>
        <dbReference type="EMBL" id="PKC01746.1"/>
    </source>
</evidence>
<dbReference type="AlphaFoldDB" id="A0A2N0P4J2"/>
<dbReference type="Proteomes" id="UP000232722">
    <property type="component" value="Unassembled WGS sequence"/>
</dbReference>
<reference evidence="1 2" key="1">
    <citation type="submission" date="2016-04" db="EMBL/GenBank/DDBJ databases">
        <title>Genome analyses suggest a sexual origin of heterokaryosis in a supposedly ancient asexual fungus.</title>
        <authorList>
            <person name="Ropars J."/>
            <person name="Sedzielewska K."/>
            <person name="Noel J."/>
            <person name="Charron P."/>
            <person name="Farinelli L."/>
            <person name="Marton T."/>
            <person name="Kruger M."/>
            <person name="Pelin A."/>
            <person name="Brachmann A."/>
            <person name="Corradi N."/>
        </authorList>
    </citation>
    <scope>NUCLEOTIDE SEQUENCE [LARGE SCALE GENOMIC DNA]</scope>
    <source>
        <strain evidence="1 2">A5</strain>
    </source>
</reference>
<proteinExistence type="predicted"/>
<gene>
    <name evidence="1" type="ORF">RhiirA5_426214</name>
</gene>
<organism evidence="1 2">
    <name type="scientific">Rhizophagus irregularis</name>
    <dbReference type="NCBI Taxonomy" id="588596"/>
    <lineage>
        <taxon>Eukaryota</taxon>
        <taxon>Fungi</taxon>
        <taxon>Fungi incertae sedis</taxon>
        <taxon>Mucoromycota</taxon>
        <taxon>Glomeromycotina</taxon>
        <taxon>Glomeromycetes</taxon>
        <taxon>Glomerales</taxon>
        <taxon>Glomeraceae</taxon>
        <taxon>Rhizophagus</taxon>
    </lineage>
</organism>
<comment type="caution">
    <text evidence="1">The sequence shown here is derived from an EMBL/GenBank/DDBJ whole genome shotgun (WGS) entry which is preliminary data.</text>
</comment>
<evidence type="ECO:0000313" key="2">
    <source>
        <dbReference type="Proteomes" id="UP000232722"/>
    </source>
</evidence>
<accession>A0A2N0P4J2</accession>
<sequence length="59" mass="7297">MQFKAIQYYFQLLRKRYQKLMPKFIGKKCEIQVNFELKDGEYLYILVTHDKTTFQLNDK</sequence>